<dbReference type="OMA" id="REYYRCS"/>
<dbReference type="Gene3D" id="2.20.25.80">
    <property type="entry name" value="WRKY domain"/>
    <property type="match status" value="1"/>
</dbReference>
<dbReference type="AlphaFoldDB" id="A0A061FXH2"/>
<keyword evidence="3" id="KW-0805">Transcription regulation</keyword>
<dbReference type="Gramene" id="EOY22200">
    <property type="protein sequence ID" value="EOY22200"/>
    <property type="gene ID" value="TCM_014419"/>
</dbReference>
<sequence>MHTSTRMQQSVLNESGSGLTQLQKEEVWAGKRVHFMNDNKVSELPPSPNCPSLIELYLQWNYELTAIPPLFFQRIALLQVLDLSHTSIKCLPKSLPKLVALKKLLLRCCQLFMELSPLVGKLSNLEELDLDETQIMDMPREIGKLLKLRHLRVSFYQICGKKKSKLNIVIHPETISNLSQLTLLSIDVNPTDKRWDDSVEAVVKEVCNSKTLMTLSLYLPKFQLLDCISSLYPSLSGFRFIVGHHKRRIISRVPREVEAEFRNWDKCLKFVNGENIPIEIKGVLKYSTSFFLDQHATALNLSEFGIENMKRLKFCLLVDCNKMETIIDGERHYDGNEDDPSESDPSPVENVLESLEYLSIYYMENLGSIWRGTSHYGCMSKLKFLALHTCPRLINIFSHTLLGNFVNLEEFILEDCPLVTSLVSHASVKPMMADKFLPSLKRLLLLYLPELVSISYGLLIAPKLETIGFYNCPKLKSISKMELSSKTLKIIKGELQWWEDMKWNEAEWGNRPDYLVHIFSPIDKEKDVMTQLAEDGDLFEATMQNEGQQLGNCGSLLSDYMEETVTGTDVTESISSAPKQAWSFSSEKNKRLEDDYFDLAPETGDVDDDEDGPKDKRWNCTENENKGVIGFASKIVSGDRTEFRKKTNMEILEDGYRWRKYRTKIIKGNPHSRNYYKCLTRGCPVKKMVARDSQDTSFLVLTYEGIHNHEQPFFKVLNNVEDAAEAAKTISPTKGYRDVLEASIQDKGLHSGIPEASVRDESQQSASRNSRMVSELSRMRLQDGYVSYPWERRMRDVLSVPNSSCFLSILLLPKASDRVASQYNDLEDTFTRANAWLNASQASGVPIVFMNIQTESLLTKFSGETASSAVNAGSLSDLSNLANASLYGFEDYHGVDIGVVRAVRLWYAPLAGEIPIEIKLKEDDTKLGFAISRTEEGFIYISSVMDDDENVPSTRSGLSNLYKESVSASRLLVVSRLSNQKVLPWMVSSTGAVRCFDTVSLSQKLSLLRHVHMPILMHVFLWDQSVVSRGFGSARLRIPSPSVLPLPPKVRLAHQPNDDNQILPLPPEEPNESIVTGE</sequence>
<evidence type="ECO:0000256" key="4">
    <source>
        <dbReference type="ARBA" id="ARBA00023125"/>
    </source>
</evidence>
<dbReference type="Pfam" id="PF23247">
    <property type="entry name" value="LRR_RPS2"/>
    <property type="match status" value="1"/>
</dbReference>
<evidence type="ECO:0000256" key="7">
    <source>
        <dbReference type="SAM" id="MobiDB-lite"/>
    </source>
</evidence>
<dbReference type="SUPFAM" id="SSF118290">
    <property type="entry name" value="WRKY DNA-binding domain"/>
    <property type="match status" value="1"/>
</dbReference>
<evidence type="ECO:0000313" key="9">
    <source>
        <dbReference type="EMBL" id="EOY22200.1"/>
    </source>
</evidence>
<dbReference type="HOGENOM" id="CLU_286592_0_0_1"/>
<evidence type="ECO:0000256" key="3">
    <source>
        <dbReference type="ARBA" id="ARBA00023015"/>
    </source>
</evidence>
<dbReference type="Proteomes" id="UP000026915">
    <property type="component" value="Chromosome 3"/>
</dbReference>
<name>A0A061FXH2_THECC</name>
<keyword evidence="4" id="KW-0238">DNA-binding</keyword>
<keyword evidence="2" id="KW-0677">Repeat</keyword>
<feature type="region of interest" description="Disordered" evidence="7">
    <location>
        <begin position="751"/>
        <end position="773"/>
    </location>
</feature>
<comment type="subcellular location">
    <subcellularLocation>
        <location evidence="1">Nucleus</location>
    </subcellularLocation>
</comment>
<feature type="region of interest" description="Disordered" evidence="7">
    <location>
        <begin position="1055"/>
        <end position="1078"/>
    </location>
</feature>
<gene>
    <name evidence="9" type="ORF">TCM_014419</name>
</gene>
<dbReference type="InParanoid" id="A0A061FXH2"/>
<dbReference type="GO" id="GO:0005634">
    <property type="term" value="C:nucleus"/>
    <property type="evidence" value="ECO:0007669"/>
    <property type="project" value="UniProtKB-SubCell"/>
</dbReference>
<dbReference type="SMART" id="SM00774">
    <property type="entry name" value="WRKY"/>
    <property type="match status" value="1"/>
</dbReference>
<dbReference type="GO" id="GO:0003700">
    <property type="term" value="F:DNA-binding transcription factor activity"/>
    <property type="evidence" value="ECO:0007669"/>
    <property type="project" value="InterPro"/>
</dbReference>
<accession>A0A061FXH2</accession>
<dbReference type="SUPFAM" id="SSF52058">
    <property type="entry name" value="L domain-like"/>
    <property type="match status" value="1"/>
</dbReference>
<evidence type="ECO:0000256" key="1">
    <source>
        <dbReference type="ARBA" id="ARBA00004123"/>
    </source>
</evidence>
<dbReference type="PROSITE" id="PS50811">
    <property type="entry name" value="WRKY"/>
    <property type="match status" value="1"/>
</dbReference>
<dbReference type="InterPro" id="IPR055414">
    <property type="entry name" value="LRR_R13L4/SHOC2-like"/>
</dbReference>
<dbReference type="InterPro" id="IPR036576">
    <property type="entry name" value="WRKY_dom_sf"/>
</dbReference>
<dbReference type="InterPro" id="IPR003657">
    <property type="entry name" value="WRKY_dom"/>
</dbReference>
<dbReference type="EMBL" id="CM001881">
    <property type="protein sequence ID" value="EOY22200.1"/>
    <property type="molecule type" value="Genomic_DNA"/>
</dbReference>
<evidence type="ECO:0000313" key="10">
    <source>
        <dbReference type="Proteomes" id="UP000026915"/>
    </source>
</evidence>
<protein>
    <recommendedName>
        <fullName evidence="8">WRKY domain-containing protein</fullName>
    </recommendedName>
</protein>
<feature type="compositionally biased region" description="Polar residues" evidence="7">
    <location>
        <begin position="763"/>
        <end position="772"/>
    </location>
</feature>
<keyword evidence="5" id="KW-0804">Transcription</keyword>
<dbReference type="PANTHER" id="PTHR33984:SF2">
    <property type="entry name" value="OS02G0717600 PROTEIN"/>
    <property type="match status" value="1"/>
</dbReference>
<dbReference type="InterPro" id="IPR057135">
    <property type="entry name" value="At4g27190-like_LRR"/>
</dbReference>
<dbReference type="InterPro" id="IPR032675">
    <property type="entry name" value="LRR_dom_sf"/>
</dbReference>
<evidence type="ECO:0000256" key="5">
    <source>
        <dbReference type="ARBA" id="ARBA00023163"/>
    </source>
</evidence>
<dbReference type="PANTHER" id="PTHR33984">
    <property type="entry name" value="OS02G0717600 PROTEIN"/>
    <property type="match status" value="1"/>
</dbReference>
<dbReference type="GO" id="GO:0043565">
    <property type="term" value="F:sequence-specific DNA binding"/>
    <property type="evidence" value="ECO:0007669"/>
    <property type="project" value="InterPro"/>
</dbReference>
<evidence type="ECO:0000256" key="6">
    <source>
        <dbReference type="ARBA" id="ARBA00023242"/>
    </source>
</evidence>
<proteinExistence type="predicted"/>
<keyword evidence="10" id="KW-1185">Reference proteome</keyword>
<feature type="domain" description="WRKY" evidence="8">
    <location>
        <begin position="647"/>
        <end position="712"/>
    </location>
</feature>
<evidence type="ECO:0000256" key="2">
    <source>
        <dbReference type="ARBA" id="ARBA00022737"/>
    </source>
</evidence>
<dbReference type="Gene3D" id="3.80.10.10">
    <property type="entry name" value="Ribonuclease Inhibitor"/>
    <property type="match status" value="2"/>
</dbReference>
<keyword evidence="6" id="KW-0539">Nucleus</keyword>
<dbReference type="eggNOG" id="KOG4658">
    <property type="taxonomic scope" value="Eukaryota"/>
</dbReference>
<organism evidence="9 10">
    <name type="scientific">Theobroma cacao</name>
    <name type="common">Cacao</name>
    <name type="synonym">Cocoa</name>
    <dbReference type="NCBI Taxonomy" id="3641"/>
    <lineage>
        <taxon>Eukaryota</taxon>
        <taxon>Viridiplantae</taxon>
        <taxon>Streptophyta</taxon>
        <taxon>Embryophyta</taxon>
        <taxon>Tracheophyta</taxon>
        <taxon>Spermatophyta</taxon>
        <taxon>Magnoliopsida</taxon>
        <taxon>eudicotyledons</taxon>
        <taxon>Gunneridae</taxon>
        <taxon>Pentapetalae</taxon>
        <taxon>rosids</taxon>
        <taxon>malvids</taxon>
        <taxon>Malvales</taxon>
        <taxon>Malvaceae</taxon>
        <taxon>Byttnerioideae</taxon>
        <taxon>Theobroma</taxon>
    </lineage>
</organism>
<reference evidence="9 10" key="1">
    <citation type="journal article" date="2013" name="Genome Biol.">
        <title>The genome sequence of the most widely cultivated cacao type and its use to identify candidate genes regulating pod color.</title>
        <authorList>
            <person name="Motamayor J.C."/>
            <person name="Mockaitis K."/>
            <person name="Schmutz J."/>
            <person name="Haiminen N."/>
            <person name="Iii D.L."/>
            <person name="Cornejo O."/>
            <person name="Findley S.D."/>
            <person name="Zheng P."/>
            <person name="Utro F."/>
            <person name="Royaert S."/>
            <person name="Saski C."/>
            <person name="Jenkins J."/>
            <person name="Podicheti R."/>
            <person name="Zhao M."/>
            <person name="Scheffler B.E."/>
            <person name="Stack J.C."/>
            <person name="Feltus F.A."/>
            <person name="Mustiga G.M."/>
            <person name="Amores F."/>
            <person name="Phillips W."/>
            <person name="Marelli J.P."/>
            <person name="May G.D."/>
            <person name="Shapiro H."/>
            <person name="Ma J."/>
            <person name="Bustamante C.D."/>
            <person name="Schnell R.J."/>
            <person name="Main D."/>
            <person name="Gilbert D."/>
            <person name="Parida L."/>
            <person name="Kuhn D.N."/>
        </authorList>
    </citation>
    <scope>NUCLEOTIDE SEQUENCE [LARGE SCALE GENOMIC DNA]</scope>
    <source>
        <strain evidence="10">cv. Matina 1-6</strain>
    </source>
</reference>
<evidence type="ECO:0000259" key="8">
    <source>
        <dbReference type="PROSITE" id="PS50811"/>
    </source>
</evidence>
<dbReference type="Pfam" id="PF03106">
    <property type="entry name" value="WRKY"/>
    <property type="match status" value="1"/>
</dbReference>
<dbReference type="Pfam" id="PF23598">
    <property type="entry name" value="LRR_14"/>
    <property type="match status" value="1"/>
</dbReference>